<keyword evidence="2" id="KW-1185">Reference proteome</keyword>
<proteinExistence type="predicted"/>
<gene>
    <name evidence="1" type="ORF">E8A74_04560</name>
</gene>
<accession>A0A4U1JIS2</accession>
<sequence>MGEIIRKNAAVDDILADAHTTLTQARARGGRWHELAEARLGAALILYAGVEAQRKAAETTLAPLRAHIDARNDKADKTIGKVYDIVWNEIGRPAYDAALAVIFPDGIASYAEGDTHEQPERMDILVQLLQSGIHPKLSPATAAGAAAEILVESEALRAAVEVARKPAAQLKVLGRVRTALARVVHAELSNLKRLYKIEGFSEAEIHAIIPDRPTAKPAKKAAPTP</sequence>
<dbReference type="OrthoDB" id="5516886at2"/>
<organism evidence="1 2">
    <name type="scientific">Polyangium fumosum</name>
    <dbReference type="NCBI Taxonomy" id="889272"/>
    <lineage>
        <taxon>Bacteria</taxon>
        <taxon>Pseudomonadati</taxon>
        <taxon>Myxococcota</taxon>
        <taxon>Polyangia</taxon>
        <taxon>Polyangiales</taxon>
        <taxon>Polyangiaceae</taxon>
        <taxon>Polyangium</taxon>
    </lineage>
</organism>
<name>A0A4U1JIS2_9BACT</name>
<dbReference type="AlphaFoldDB" id="A0A4U1JIS2"/>
<dbReference type="EMBL" id="SSMQ01000003">
    <property type="protein sequence ID" value="TKD12376.1"/>
    <property type="molecule type" value="Genomic_DNA"/>
</dbReference>
<evidence type="ECO:0000313" key="1">
    <source>
        <dbReference type="EMBL" id="TKD12376.1"/>
    </source>
</evidence>
<reference evidence="1 2" key="1">
    <citation type="submission" date="2019-04" db="EMBL/GenBank/DDBJ databases">
        <authorList>
            <person name="Li Y."/>
            <person name="Wang J."/>
        </authorList>
    </citation>
    <scope>NUCLEOTIDE SEQUENCE [LARGE SCALE GENOMIC DNA]</scope>
    <source>
        <strain evidence="1 2">DSM 14668</strain>
    </source>
</reference>
<dbReference type="RefSeq" id="WP_136927676.1">
    <property type="nucleotide sequence ID" value="NZ_SSMQ01000003.1"/>
</dbReference>
<comment type="caution">
    <text evidence="1">The sequence shown here is derived from an EMBL/GenBank/DDBJ whole genome shotgun (WGS) entry which is preliminary data.</text>
</comment>
<protein>
    <submittedName>
        <fullName evidence="1">Uncharacterized protein</fullName>
    </submittedName>
</protein>
<evidence type="ECO:0000313" key="2">
    <source>
        <dbReference type="Proteomes" id="UP000309215"/>
    </source>
</evidence>
<dbReference type="Proteomes" id="UP000309215">
    <property type="component" value="Unassembled WGS sequence"/>
</dbReference>